<evidence type="ECO:0000256" key="1">
    <source>
        <dbReference type="SAM" id="MobiDB-lite"/>
    </source>
</evidence>
<reference evidence="3 4" key="1">
    <citation type="journal article" date="2019" name="Nat. Ecol. Evol.">
        <title>Megaphylogeny resolves global patterns of mushroom evolution.</title>
        <authorList>
            <person name="Varga T."/>
            <person name="Krizsan K."/>
            <person name="Foldi C."/>
            <person name="Dima B."/>
            <person name="Sanchez-Garcia M."/>
            <person name="Sanchez-Ramirez S."/>
            <person name="Szollosi G.J."/>
            <person name="Szarkandi J.G."/>
            <person name="Papp V."/>
            <person name="Albert L."/>
            <person name="Andreopoulos W."/>
            <person name="Angelini C."/>
            <person name="Antonin V."/>
            <person name="Barry K.W."/>
            <person name="Bougher N.L."/>
            <person name="Buchanan P."/>
            <person name="Buyck B."/>
            <person name="Bense V."/>
            <person name="Catcheside P."/>
            <person name="Chovatia M."/>
            <person name="Cooper J."/>
            <person name="Damon W."/>
            <person name="Desjardin D."/>
            <person name="Finy P."/>
            <person name="Geml J."/>
            <person name="Haridas S."/>
            <person name="Hughes K."/>
            <person name="Justo A."/>
            <person name="Karasinski D."/>
            <person name="Kautmanova I."/>
            <person name="Kiss B."/>
            <person name="Kocsube S."/>
            <person name="Kotiranta H."/>
            <person name="LaButti K.M."/>
            <person name="Lechner B.E."/>
            <person name="Liimatainen K."/>
            <person name="Lipzen A."/>
            <person name="Lukacs Z."/>
            <person name="Mihaltcheva S."/>
            <person name="Morgado L.N."/>
            <person name="Niskanen T."/>
            <person name="Noordeloos M.E."/>
            <person name="Ohm R.A."/>
            <person name="Ortiz-Santana B."/>
            <person name="Ovrebo C."/>
            <person name="Racz N."/>
            <person name="Riley R."/>
            <person name="Savchenko A."/>
            <person name="Shiryaev A."/>
            <person name="Soop K."/>
            <person name="Spirin V."/>
            <person name="Szebenyi C."/>
            <person name="Tomsovsky M."/>
            <person name="Tulloss R.E."/>
            <person name="Uehling J."/>
            <person name="Grigoriev I.V."/>
            <person name="Vagvolgyi C."/>
            <person name="Papp T."/>
            <person name="Martin F.M."/>
            <person name="Miettinen O."/>
            <person name="Hibbett D.S."/>
            <person name="Nagy L.G."/>
        </authorList>
    </citation>
    <scope>NUCLEOTIDE SEQUENCE [LARGE SCALE GENOMIC DNA]</scope>
    <source>
        <strain evidence="3 4">FP101781</strain>
    </source>
</reference>
<organism evidence="3 4">
    <name type="scientific">Coprinellus micaceus</name>
    <name type="common">Glistening ink-cap mushroom</name>
    <name type="synonym">Coprinus micaceus</name>
    <dbReference type="NCBI Taxonomy" id="71717"/>
    <lineage>
        <taxon>Eukaryota</taxon>
        <taxon>Fungi</taxon>
        <taxon>Dikarya</taxon>
        <taxon>Basidiomycota</taxon>
        <taxon>Agaricomycotina</taxon>
        <taxon>Agaricomycetes</taxon>
        <taxon>Agaricomycetidae</taxon>
        <taxon>Agaricales</taxon>
        <taxon>Agaricineae</taxon>
        <taxon>Psathyrellaceae</taxon>
        <taxon>Coprinellus</taxon>
    </lineage>
</organism>
<dbReference type="Proteomes" id="UP000298030">
    <property type="component" value="Unassembled WGS sequence"/>
</dbReference>
<dbReference type="AlphaFoldDB" id="A0A4Y7TUY5"/>
<evidence type="ECO:0000256" key="2">
    <source>
        <dbReference type="SAM" id="Phobius"/>
    </source>
</evidence>
<feature type="compositionally biased region" description="Polar residues" evidence="1">
    <location>
        <begin position="148"/>
        <end position="157"/>
    </location>
</feature>
<name>A0A4Y7TUY5_COPMI</name>
<evidence type="ECO:0000313" key="4">
    <source>
        <dbReference type="Proteomes" id="UP000298030"/>
    </source>
</evidence>
<feature type="transmembrane region" description="Helical" evidence="2">
    <location>
        <begin position="6"/>
        <end position="28"/>
    </location>
</feature>
<keyword evidence="2" id="KW-0472">Membrane</keyword>
<gene>
    <name evidence="3" type="ORF">FA13DRAFT_905100</name>
</gene>
<accession>A0A4Y7TUY5</accession>
<protein>
    <submittedName>
        <fullName evidence="3">Uncharacterized protein</fullName>
    </submittedName>
</protein>
<feature type="region of interest" description="Disordered" evidence="1">
    <location>
        <begin position="46"/>
        <end position="67"/>
    </location>
</feature>
<evidence type="ECO:0000313" key="3">
    <source>
        <dbReference type="EMBL" id="TEB37412.1"/>
    </source>
</evidence>
<comment type="caution">
    <text evidence="3">The sequence shown here is derived from an EMBL/GenBank/DDBJ whole genome shotgun (WGS) entry which is preliminary data.</text>
</comment>
<keyword evidence="2" id="KW-0812">Transmembrane</keyword>
<dbReference type="EMBL" id="QPFP01000004">
    <property type="protein sequence ID" value="TEB37412.1"/>
    <property type="molecule type" value="Genomic_DNA"/>
</dbReference>
<keyword evidence="2" id="KW-1133">Transmembrane helix</keyword>
<keyword evidence="4" id="KW-1185">Reference proteome</keyword>
<proteinExistence type="predicted"/>
<sequence>MFPTLGVLVGACAGLVLLNLLFGLTWYMHRRRRLAKQKQFLHFTSTRQKRGQRISQSAHTLATPLSSSSVSTSDLQVVSGGGVLSPAKVREGVEQHHGRYPGYLQAAQELGPTPPHTTRTPPRIRNKSNPRSRFGMLSIRESAGIGRGQTSSLEKAH</sequence>
<feature type="region of interest" description="Disordered" evidence="1">
    <location>
        <begin position="105"/>
        <end position="157"/>
    </location>
</feature>